<evidence type="ECO:0000256" key="2">
    <source>
        <dbReference type="SAM" id="Phobius"/>
    </source>
</evidence>
<dbReference type="Gene3D" id="3.60.10.10">
    <property type="entry name" value="Endonuclease/exonuclease/phosphatase"/>
    <property type="match status" value="1"/>
</dbReference>
<dbReference type="GO" id="GO:0004519">
    <property type="term" value="F:endonuclease activity"/>
    <property type="evidence" value="ECO:0007669"/>
    <property type="project" value="UniProtKB-KW"/>
</dbReference>
<evidence type="ECO:0000313" key="4">
    <source>
        <dbReference type="EMBL" id="GJM64308.1"/>
    </source>
</evidence>
<evidence type="ECO:0000256" key="1">
    <source>
        <dbReference type="SAM" id="MobiDB-lite"/>
    </source>
</evidence>
<protein>
    <submittedName>
        <fullName evidence="4">Endonuclease</fullName>
    </submittedName>
</protein>
<feature type="region of interest" description="Disordered" evidence="1">
    <location>
        <begin position="331"/>
        <end position="356"/>
    </location>
</feature>
<gene>
    <name evidence="4" type="ORF">PEDI_48600</name>
</gene>
<sequence length="356" mass="41122">MISTICISGLIISMVITTLQLLRRDHWIIRMSDFPHAQLTVMTVVCLVGLLFFSDLGSPWYIMALEISAGLNLAYQFYIIFPYTRLSPKQVKTIENQNHTTAISILESNVYMDNDQYDKLIALVYQYQPDILITLETDQKWQNKLSILESEYPYSVKCPSDNTYGMHLYSKRKLVNQQVHYLIEQDVPSIEAELLMENQQKVRLHILHPKPPSPTQNKTSTPRDAELILIAKQIVNLKLPVIVAGDLNDVAWSHTNRLFQRISGLLDPRIGRGFFNTFHAKYPFMRWPLDHIFHSNHFLVSSIQRLPNIGSDHFPMFIQLQYSPSRAAKKNDSNLSASLEDHQEAKKKLNKVNIRT</sequence>
<proteinExistence type="predicted"/>
<dbReference type="Pfam" id="PF03372">
    <property type="entry name" value="Exo_endo_phos"/>
    <property type="match status" value="1"/>
</dbReference>
<keyword evidence="2" id="KW-0812">Transmembrane</keyword>
<reference evidence="4 5" key="1">
    <citation type="submission" date="2021-12" db="EMBL/GenBank/DDBJ databases">
        <title>Genome sequencing of bacteria with rrn-lacking chromosome and rrn-plasmid.</title>
        <authorList>
            <person name="Anda M."/>
            <person name="Iwasaki W."/>
        </authorList>
    </citation>
    <scope>NUCLEOTIDE SEQUENCE [LARGE SCALE GENOMIC DNA]</scope>
    <source>
        <strain evidence="4 5">NBRC 15940</strain>
    </source>
</reference>
<dbReference type="SUPFAM" id="SSF56219">
    <property type="entry name" value="DNase I-like"/>
    <property type="match status" value="1"/>
</dbReference>
<keyword evidence="2" id="KW-0472">Membrane</keyword>
<keyword evidence="4" id="KW-0255">Endonuclease</keyword>
<comment type="caution">
    <text evidence="4">The sequence shown here is derived from an EMBL/GenBank/DDBJ whole genome shotgun (WGS) entry which is preliminary data.</text>
</comment>
<keyword evidence="2" id="KW-1133">Transmembrane helix</keyword>
<dbReference type="AlphaFoldDB" id="A0AAN4W458"/>
<feature type="domain" description="Endonuclease/exonuclease/phosphatase" evidence="3">
    <location>
        <begin position="109"/>
        <end position="313"/>
    </location>
</feature>
<dbReference type="InterPro" id="IPR005135">
    <property type="entry name" value="Endo/exonuclease/phosphatase"/>
</dbReference>
<keyword evidence="5" id="KW-1185">Reference proteome</keyword>
<organism evidence="4 5">
    <name type="scientific">Persicobacter diffluens</name>
    <dbReference type="NCBI Taxonomy" id="981"/>
    <lineage>
        <taxon>Bacteria</taxon>
        <taxon>Pseudomonadati</taxon>
        <taxon>Bacteroidota</taxon>
        <taxon>Cytophagia</taxon>
        <taxon>Cytophagales</taxon>
        <taxon>Persicobacteraceae</taxon>
        <taxon>Persicobacter</taxon>
    </lineage>
</organism>
<dbReference type="RefSeq" id="WP_338239379.1">
    <property type="nucleotide sequence ID" value="NZ_BQKE01000005.1"/>
</dbReference>
<evidence type="ECO:0000313" key="5">
    <source>
        <dbReference type="Proteomes" id="UP001310022"/>
    </source>
</evidence>
<dbReference type="InterPro" id="IPR036691">
    <property type="entry name" value="Endo/exonu/phosph_ase_sf"/>
</dbReference>
<keyword evidence="4" id="KW-0540">Nuclease</keyword>
<feature type="transmembrane region" description="Helical" evidence="2">
    <location>
        <begin position="60"/>
        <end position="81"/>
    </location>
</feature>
<dbReference type="EMBL" id="BQKE01000005">
    <property type="protein sequence ID" value="GJM64308.1"/>
    <property type="molecule type" value="Genomic_DNA"/>
</dbReference>
<keyword evidence="4" id="KW-0378">Hydrolase</keyword>
<evidence type="ECO:0000259" key="3">
    <source>
        <dbReference type="Pfam" id="PF03372"/>
    </source>
</evidence>
<feature type="transmembrane region" description="Helical" evidence="2">
    <location>
        <begin position="34"/>
        <end position="54"/>
    </location>
</feature>
<accession>A0AAN4W458</accession>
<feature type="transmembrane region" description="Helical" evidence="2">
    <location>
        <begin position="6"/>
        <end position="22"/>
    </location>
</feature>
<name>A0AAN4W458_9BACT</name>
<dbReference type="Proteomes" id="UP001310022">
    <property type="component" value="Unassembled WGS sequence"/>
</dbReference>